<sequence length="634" mass="67255">MADSTATPCNDPDHASLIATVGEQARLIGQLFAKIQDLERKLEVAQEETRSPAVSLNSPAQAPNFVASAAESSYVDHQNYPAAPSAYESKKAQAQGQLCLYGSKCTREQCWYEHPGQKSVGSSKSRSPTSTSTPSQSQSTGNSAKRIKKECNYGINCVRKQCWFEHPPEWVPPSSVAQESQSQQEFETEPSTVEASSWGTNEDLSSWGATASNDWGTPVDNSWGPPAQADNQWGTPAETNSNTHPGGKRKSPANNSRSASVSASYEGSVSNSSANKSKGRRVRGKGRRADSESIATESTPMSPPTLAPTPMSAHDEPIPDQTPLSPPAQSADQMTSFNGPNPSDEMDTPSLESFGPSSSSEPEAPGTPKALWSDEPNIDVAYYPDPPPGLDKDMGPTEDHSATKPVDESVDLDQSAPSELYTSWGATGPSASDWGLDPNEYPDPTPPPENKTSGKKSKSKGKQKENFQTGNGRGTPTSQPSNHAAQSGTSTPFVDESNEAEQAPEPIPDPPQGVPQEEIPDWLLGVDEDAHTALGIPRAQSPKPESLAPPRLASTKPPPRPPLSKLAGENFPTLGGALPIPKSSQSKDDTSSKSTPTFSPRPVGWKIIRASDESSSTLGKSGKSGKSKSDSSKK</sequence>
<feature type="compositionally biased region" description="Basic residues" evidence="1">
    <location>
        <begin position="277"/>
        <end position="286"/>
    </location>
</feature>
<gene>
    <name evidence="2" type="ORF">RDB_LOCUS34951</name>
</gene>
<accession>A0A8H2Y0E4</accession>
<dbReference type="EMBL" id="CAJMXA010000681">
    <property type="protein sequence ID" value="CAE6439567.1"/>
    <property type="molecule type" value="Genomic_DNA"/>
</dbReference>
<reference evidence="2" key="1">
    <citation type="submission" date="2021-01" db="EMBL/GenBank/DDBJ databases">
        <authorList>
            <person name="Kaushik A."/>
        </authorList>
    </citation>
    <scope>NUCLEOTIDE SEQUENCE</scope>
    <source>
        <strain evidence="2">AG6-10EEA</strain>
    </source>
</reference>
<feature type="compositionally biased region" description="Polar residues" evidence="1">
    <location>
        <begin position="415"/>
        <end position="425"/>
    </location>
</feature>
<feature type="region of interest" description="Disordered" evidence="1">
    <location>
        <begin position="116"/>
        <end position="145"/>
    </location>
</feature>
<feature type="compositionally biased region" description="Polar residues" evidence="1">
    <location>
        <begin position="327"/>
        <end position="341"/>
    </location>
</feature>
<feature type="compositionally biased region" description="Basic and acidic residues" evidence="1">
    <location>
        <begin position="390"/>
        <end position="407"/>
    </location>
</feature>
<proteinExistence type="predicted"/>
<evidence type="ECO:0000313" key="3">
    <source>
        <dbReference type="Proteomes" id="UP000663853"/>
    </source>
</evidence>
<evidence type="ECO:0008006" key="4">
    <source>
        <dbReference type="Google" id="ProtNLM"/>
    </source>
</evidence>
<protein>
    <recommendedName>
        <fullName evidence="4">C3H1-type domain-containing protein</fullName>
    </recommendedName>
</protein>
<organism evidence="2 3">
    <name type="scientific">Rhizoctonia solani</name>
    <dbReference type="NCBI Taxonomy" id="456999"/>
    <lineage>
        <taxon>Eukaryota</taxon>
        <taxon>Fungi</taxon>
        <taxon>Dikarya</taxon>
        <taxon>Basidiomycota</taxon>
        <taxon>Agaricomycotina</taxon>
        <taxon>Agaricomycetes</taxon>
        <taxon>Cantharellales</taxon>
        <taxon>Ceratobasidiaceae</taxon>
        <taxon>Rhizoctonia</taxon>
    </lineage>
</organism>
<feature type="compositionally biased region" description="Low complexity" evidence="1">
    <location>
        <begin position="118"/>
        <end position="143"/>
    </location>
</feature>
<feature type="compositionally biased region" description="Low complexity" evidence="1">
    <location>
        <begin position="172"/>
        <end position="191"/>
    </location>
</feature>
<feature type="compositionally biased region" description="Low complexity" evidence="1">
    <location>
        <begin position="252"/>
        <end position="276"/>
    </location>
</feature>
<name>A0A8H2Y0E4_9AGAM</name>
<evidence type="ECO:0000256" key="1">
    <source>
        <dbReference type="SAM" id="MobiDB-lite"/>
    </source>
</evidence>
<dbReference type="Proteomes" id="UP000663853">
    <property type="component" value="Unassembled WGS sequence"/>
</dbReference>
<feature type="compositionally biased region" description="Polar residues" evidence="1">
    <location>
        <begin position="466"/>
        <end position="492"/>
    </location>
</feature>
<feature type="compositionally biased region" description="Low complexity" evidence="1">
    <location>
        <begin position="349"/>
        <end position="363"/>
    </location>
</feature>
<feature type="compositionally biased region" description="Polar residues" evidence="1">
    <location>
        <begin position="193"/>
        <end position="215"/>
    </location>
</feature>
<feature type="region of interest" description="Disordered" evidence="1">
    <location>
        <begin position="171"/>
        <end position="634"/>
    </location>
</feature>
<dbReference type="AlphaFoldDB" id="A0A8H2Y0E4"/>
<feature type="compositionally biased region" description="Polar residues" evidence="1">
    <location>
        <begin position="229"/>
        <end position="244"/>
    </location>
</feature>
<evidence type="ECO:0000313" key="2">
    <source>
        <dbReference type="EMBL" id="CAE6439567.1"/>
    </source>
</evidence>
<comment type="caution">
    <text evidence="2">The sequence shown here is derived from an EMBL/GenBank/DDBJ whole genome shotgun (WGS) entry which is preliminary data.</text>
</comment>
<dbReference type="Gene3D" id="4.10.1000.40">
    <property type="match status" value="1"/>
</dbReference>